<evidence type="ECO:0000313" key="3">
    <source>
        <dbReference type="Proteomes" id="UP000199223"/>
    </source>
</evidence>
<keyword evidence="2" id="KW-0808">Transferase</keyword>
<organism evidence="2 3">
    <name type="scientific">Deinococcus reticulitermitis</name>
    <dbReference type="NCBI Taxonomy" id="856736"/>
    <lineage>
        <taxon>Bacteria</taxon>
        <taxon>Thermotogati</taxon>
        <taxon>Deinococcota</taxon>
        <taxon>Deinococci</taxon>
        <taxon>Deinococcales</taxon>
        <taxon>Deinococcaceae</taxon>
        <taxon>Deinococcus</taxon>
    </lineage>
</organism>
<gene>
    <name evidence="2" type="ORF">SAMN04488058_101178</name>
</gene>
<dbReference type="Proteomes" id="UP000199223">
    <property type="component" value="Unassembled WGS sequence"/>
</dbReference>
<dbReference type="Gene3D" id="3.40.50.2020">
    <property type="match status" value="1"/>
</dbReference>
<dbReference type="OrthoDB" id="9810066at2"/>
<dbReference type="Pfam" id="PF00156">
    <property type="entry name" value="Pribosyltran"/>
    <property type="match status" value="1"/>
</dbReference>
<dbReference type="STRING" id="856736.SAMN04488058_101178"/>
<dbReference type="CDD" id="cd06223">
    <property type="entry name" value="PRTases_typeI"/>
    <property type="match status" value="1"/>
</dbReference>
<dbReference type="EMBL" id="FNZA01000001">
    <property type="protein sequence ID" value="SEI62851.1"/>
    <property type="molecule type" value="Genomic_DNA"/>
</dbReference>
<dbReference type="AlphaFoldDB" id="A0A1H6S4I3"/>
<evidence type="ECO:0000259" key="1">
    <source>
        <dbReference type="Pfam" id="PF00156"/>
    </source>
</evidence>
<proteinExistence type="predicted"/>
<accession>A0A1H6S4I3</accession>
<dbReference type="GO" id="GO:0016757">
    <property type="term" value="F:glycosyltransferase activity"/>
    <property type="evidence" value="ECO:0007669"/>
    <property type="project" value="UniProtKB-KW"/>
</dbReference>
<dbReference type="InterPro" id="IPR029057">
    <property type="entry name" value="PRTase-like"/>
</dbReference>
<keyword evidence="2" id="KW-0328">Glycosyltransferase</keyword>
<dbReference type="RefSeq" id="WP_092262596.1">
    <property type="nucleotide sequence ID" value="NZ_FNZA01000001.1"/>
</dbReference>
<protein>
    <submittedName>
        <fullName evidence="2">Predicted phosphoribosyltransferase</fullName>
    </submittedName>
</protein>
<reference evidence="3" key="1">
    <citation type="submission" date="2016-10" db="EMBL/GenBank/DDBJ databases">
        <authorList>
            <person name="Varghese N."/>
            <person name="Submissions S."/>
        </authorList>
    </citation>
    <scope>NUCLEOTIDE SEQUENCE [LARGE SCALE GENOMIC DNA]</scope>
    <source>
        <strain evidence="3">CGMCC 1.10218</strain>
    </source>
</reference>
<dbReference type="SUPFAM" id="SSF53271">
    <property type="entry name" value="PRTase-like"/>
    <property type="match status" value="1"/>
</dbReference>
<name>A0A1H6S4I3_9DEIO</name>
<dbReference type="InterPro" id="IPR000836">
    <property type="entry name" value="PRTase_dom"/>
</dbReference>
<evidence type="ECO:0000313" key="2">
    <source>
        <dbReference type="EMBL" id="SEI62851.1"/>
    </source>
</evidence>
<feature type="domain" description="Phosphoribosyltransferase" evidence="1">
    <location>
        <begin position="10"/>
        <end position="196"/>
    </location>
</feature>
<keyword evidence="3" id="KW-1185">Reference proteome</keyword>
<dbReference type="Gene3D" id="3.30.1310.20">
    <property type="entry name" value="PRTase-like"/>
    <property type="match status" value="1"/>
</dbReference>
<sequence length="213" mass="22576">MERFLSRQDAGRQLAARLLALGAWPQTTVLGLPRGGVPVAAEVARALGAPLDVFLVRKLGVPGYEEVALGAIASGGTRVLNEDLLARLDLSERVLAELEAREGAELARRERLYRAGRPPLQLAGRTALLVDDGTATGATMRVAARAVSALQPARVVIALPVASPDTAEELRAEADEVVCLLNPPHFRAVGQFYADFRQTEDAEVLALLGVGQG</sequence>